<evidence type="ECO:0000313" key="8">
    <source>
        <dbReference type="EMBL" id="EGO05388.1"/>
    </source>
</evidence>
<dbReference type="GO" id="GO:0043115">
    <property type="term" value="F:precorrin-2 dehydrogenase activity"/>
    <property type="evidence" value="ECO:0007669"/>
    <property type="project" value="UniProtKB-EC"/>
</dbReference>
<dbReference type="InterPro" id="IPR028162">
    <property type="entry name" value="Met8_C"/>
</dbReference>
<evidence type="ECO:0000256" key="2">
    <source>
        <dbReference type="ARBA" id="ARBA00012400"/>
    </source>
</evidence>
<reference evidence="9" key="1">
    <citation type="journal article" date="2011" name="Science">
        <title>The plant cell wall-decomposing machinery underlies the functional diversity of forest fungi.</title>
        <authorList>
            <person name="Eastwood D.C."/>
            <person name="Floudas D."/>
            <person name="Binder M."/>
            <person name="Majcherczyk A."/>
            <person name="Schneider P."/>
            <person name="Aerts A."/>
            <person name="Asiegbu F.O."/>
            <person name="Baker S.E."/>
            <person name="Barry K."/>
            <person name="Bendiksby M."/>
            <person name="Blumentritt M."/>
            <person name="Coutinho P.M."/>
            <person name="Cullen D."/>
            <person name="de Vries R.P."/>
            <person name="Gathman A."/>
            <person name="Goodell B."/>
            <person name="Henrissat B."/>
            <person name="Ihrmark K."/>
            <person name="Kauserud H."/>
            <person name="Kohler A."/>
            <person name="LaButti K."/>
            <person name="Lapidus A."/>
            <person name="Lavin J.L."/>
            <person name="Lee Y.-H."/>
            <person name="Lindquist E."/>
            <person name="Lilly W."/>
            <person name="Lucas S."/>
            <person name="Morin E."/>
            <person name="Murat C."/>
            <person name="Oguiza J.A."/>
            <person name="Park J."/>
            <person name="Pisabarro A.G."/>
            <person name="Riley R."/>
            <person name="Rosling A."/>
            <person name="Salamov A."/>
            <person name="Schmidt O."/>
            <person name="Schmutz J."/>
            <person name="Skrede I."/>
            <person name="Stenlid J."/>
            <person name="Wiebenga A."/>
            <person name="Xie X."/>
            <person name="Kuees U."/>
            <person name="Hibbett D.S."/>
            <person name="Hoffmeister D."/>
            <person name="Hoegberg N."/>
            <person name="Martin F."/>
            <person name="Grigoriev I.V."/>
            <person name="Watkinson S.C."/>
        </authorList>
    </citation>
    <scope>NUCLEOTIDE SEQUENCE [LARGE SCALE GENOMIC DNA]</scope>
    <source>
        <strain evidence="9">strain S7.3</strain>
    </source>
</reference>
<sequence>YPIPVGGASLLLSFRLKSKTTLVLGSNSLAASRAFSALEADSAVVILTKGGRKAVCDELRWRADHNQLVVLDWDSLATTSNTSSSDLTLVCVTDTVLGIDNNQRRSHASAAHIHRVCRARNIPVNVTDMPDLCDFSFSSTHRFLDAETGERTALQVSVTTNGQGCRLAGRLRREIVASLPKEVGAAVRNMGKLRNMVKASHTNSETAAEAARRRMKWVAQVSEYWPLNRLAHMTDKEMLEVL</sequence>
<dbReference type="SUPFAM" id="SSF75615">
    <property type="entry name" value="Siroheme synthase middle domains-like"/>
    <property type="match status" value="1"/>
</dbReference>
<dbReference type="Gene3D" id="3.40.50.720">
    <property type="entry name" value="NAD(P)-binding Rossmann-like Domain"/>
    <property type="match status" value="1"/>
</dbReference>
<evidence type="ECO:0000259" key="7">
    <source>
        <dbReference type="Pfam" id="PF14824"/>
    </source>
</evidence>
<keyword evidence="9" id="KW-1185">Reference proteome</keyword>
<keyword evidence="4" id="KW-0520">NAD</keyword>
<keyword evidence="5" id="KW-0627">Porphyrin biosynthesis</keyword>
<evidence type="ECO:0000256" key="5">
    <source>
        <dbReference type="ARBA" id="ARBA00023244"/>
    </source>
</evidence>
<dbReference type="HOGENOM" id="CLU_011276_8_5_1"/>
<dbReference type="Pfam" id="PF14824">
    <property type="entry name" value="Sirohm_synth_M"/>
    <property type="match status" value="1"/>
</dbReference>
<feature type="non-terminal residue" evidence="8">
    <location>
        <position position="1"/>
    </location>
</feature>
<evidence type="ECO:0000256" key="1">
    <source>
        <dbReference type="ARBA" id="ARBA00005010"/>
    </source>
</evidence>
<dbReference type="InterPro" id="IPR028281">
    <property type="entry name" value="Sirohaem_synthase_central"/>
</dbReference>
<name>F8PGF5_SERL3</name>
<dbReference type="STRING" id="936435.F8PGF5"/>
<proteinExistence type="predicted"/>
<accession>F8PGF5</accession>
<dbReference type="InterPro" id="IPR028161">
    <property type="entry name" value="Met8-like"/>
</dbReference>
<dbReference type="PANTHER" id="PTHR35330">
    <property type="entry name" value="SIROHEME BIOSYNTHESIS PROTEIN MET8"/>
    <property type="match status" value="1"/>
</dbReference>
<dbReference type="GO" id="GO:0004325">
    <property type="term" value="F:ferrochelatase activity"/>
    <property type="evidence" value="ECO:0007669"/>
    <property type="project" value="InterPro"/>
</dbReference>
<dbReference type="GO" id="GO:0019354">
    <property type="term" value="P:siroheme biosynthetic process"/>
    <property type="evidence" value="ECO:0007669"/>
    <property type="project" value="InterPro"/>
</dbReference>
<protein>
    <recommendedName>
        <fullName evidence="2">precorrin-2 dehydrogenase</fullName>
        <ecNumber evidence="2">1.3.1.76</ecNumber>
    </recommendedName>
</protein>
<gene>
    <name evidence="8" type="ORF">SERLA73DRAFT_14144</name>
</gene>
<feature type="domain" description="Siroheme synthase central" evidence="7">
    <location>
        <begin position="153"/>
        <end position="177"/>
    </location>
</feature>
<dbReference type="Pfam" id="PF13241">
    <property type="entry name" value="NAD_binding_7"/>
    <property type="match status" value="1"/>
</dbReference>
<dbReference type="Gene3D" id="1.10.3280.10">
    <property type="entry name" value="Siroheme synthase, domain 3"/>
    <property type="match status" value="1"/>
</dbReference>
<dbReference type="EC" id="1.3.1.76" evidence="2"/>
<dbReference type="AlphaFoldDB" id="F8PGF5"/>
<dbReference type="SUPFAM" id="SSF51735">
    <property type="entry name" value="NAD(P)-binding Rossmann-fold domains"/>
    <property type="match status" value="1"/>
</dbReference>
<comment type="pathway">
    <text evidence="1">Porphyrin-containing compound metabolism; siroheme biosynthesis; sirohydrochlorin from precorrin-2: step 1/1.</text>
</comment>
<feature type="domain" description="Siroheme biosynthesis protein Met8 C-terminal" evidence="6">
    <location>
        <begin position="180"/>
        <end position="241"/>
    </location>
</feature>
<evidence type="ECO:0000256" key="3">
    <source>
        <dbReference type="ARBA" id="ARBA00023002"/>
    </source>
</evidence>
<keyword evidence="3" id="KW-0560">Oxidoreductase</keyword>
<organism evidence="9">
    <name type="scientific">Serpula lacrymans var. lacrymans (strain S7.3)</name>
    <name type="common">Dry rot fungus</name>
    <dbReference type="NCBI Taxonomy" id="936435"/>
    <lineage>
        <taxon>Eukaryota</taxon>
        <taxon>Fungi</taxon>
        <taxon>Dikarya</taxon>
        <taxon>Basidiomycota</taxon>
        <taxon>Agaricomycotina</taxon>
        <taxon>Agaricomycetes</taxon>
        <taxon>Agaricomycetidae</taxon>
        <taxon>Boletales</taxon>
        <taxon>Coniophorineae</taxon>
        <taxon>Serpulaceae</taxon>
        <taxon>Serpula</taxon>
    </lineage>
</organism>
<dbReference type="InterPro" id="IPR036291">
    <property type="entry name" value="NAD(P)-bd_dom_sf"/>
</dbReference>
<dbReference type="EMBL" id="GL945474">
    <property type="protein sequence ID" value="EGO05388.1"/>
    <property type="molecule type" value="Genomic_DNA"/>
</dbReference>
<evidence type="ECO:0000256" key="4">
    <source>
        <dbReference type="ARBA" id="ARBA00023027"/>
    </source>
</evidence>
<evidence type="ECO:0000259" key="6">
    <source>
        <dbReference type="Pfam" id="PF14823"/>
    </source>
</evidence>
<dbReference type="Pfam" id="PF14823">
    <property type="entry name" value="Sirohm_synth_C"/>
    <property type="match status" value="1"/>
</dbReference>
<evidence type="ECO:0000313" key="9">
    <source>
        <dbReference type="Proteomes" id="UP000008063"/>
    </source>
</evidence>
<dbReference type="PANTHER" id="PTHR35330:SF1">
    <property type="entry name" value="SIROHEME BIOSYNTHESIS PROTEIN MET8"/>
    <property type="match status" value="1"/>
</dbReference>
<feature type="non-terminal residue" evidence="8">
    <location>
        <position position="242"/>
    </location>
</feature>
<dbReference type="InParanoid" id="F8PGF5"/>
<dbReference type="Proteomes" id="UP000008063">
    <property type="component" value="Unassembled WGS sequence"/>
</dbReference>